<geneLocation type="plasmid" evidence="1 2">
    <name>unnamed1</name>
</geneLocation>
<dbReference type="EMBL" id="CP016179">
    <property type="protein sequence ID" value="ANO35412.1"/>
    <property type="molecule type" value="Genomic_DNA"/>
</dbReference>
<gene>
    <name evidence="1" type="ORF">A6E01_19560</name>
</gene>
<protein>
    <submittedName>
        <fullName evidence="1">Uncharacterized protein</fullName>
    </submittedName>
</protein>
<dbReference type="Proteomes" id="UP000092018">
    <property type="component" value="Plasmid unnamed1"/>
</dbReference>
<dbReference type="KEGG" id="vbr:A6E01_19560"/>
<organism evidence="1 2">
    <name type="scientific">Vibrio breoganii</name>
    <dbReference type="NCBI Taxonomy" id="553239"/>
    <lineage>
        <taxon>Bacteria</taxon>
        <taxon>Pseudomonadati</taxon>
        <taxon>Pseudomonadota</taxon>
        <taxon>Gammaproteobacteria</taxon>
        <taxon>Vibrionales</taxon>
        <taxon>Vibrionaceae</taxon>
        <taxon>Vibrio</taxon>
    </lineage>
</organism>
<keyword evidence="1" id="KW-0614">Plasmid</keyword>
<evidence type="ECO:0000313" key="2">
    <source>
        <dbReference type="Proteomes" id="UP000092018"/>
    </source>
</evidence>
<dbReference type="AlphaFoldDB" id="A0AAN0XZ53"/>
<name>A0AAN0XZ53_9VIBR</name>
<accession>A0AAN0XZ53</accession>
<sequence>MNPRTAAPLTESIITSKKHAWDAKHRLQEFGLEAKVIERNSSNAFLCISYNRFEEDESFDAIKRVRELMQKENKSFKFTVAPM</sequence>
<reference evidence="1 2" key="1">
    <citation type="submission" date="2016-06" db="EMBL/GenBank/DDBJ databases">
        <title>Adaptive Radiation by Waves of Gene Transfer Leads to Fine-Scale Resource Partitioning in Marine Microbes.</title>
        <authorList>
            <person name="Hehemann J.-H."/>
            <person name="Arevalo P."/>
            <person name="Datta M.S."/>
            <person name="Yu X."/>
            <person name="Corzett C."/>
            <person name="Henschel A."/>
            <person name="Preheim S.P."/>
            <person name="Timberlake S."/>
            <person name="Alm E.J."/>
            <person name="Polz M.F."/>
        </authorList>
    </citation>
    <scope>NUCLEOTIDE SEQUENCE [LARGE SCALE GENOMIC DNA]</scope>
    <source>
        <strain evidence="1 2">FF50</strain>
        <plasmid evidence="1 2">unnamed1</plasmid>
    </source>
</reference>
<dbReference type="RefSeq" id="WP_065211174.1">
    <property type="nucleotide sequence ID" value="NZ_CP016179.1"/>
</dbReference>
<proteinExistence type="predicted"/>
<evidence type="ECO:0000313" key="1">
    <source>
        <dbReference type="EMBL" id="ANO35412.1"/>
    </source>
</evidence>